<protein>
    <submittedName>
        <fullName evidence="2">Ribosylnicotinamide kinase</fullName>
    </submittedName>
</protein>
<keyword evidence="2" id="KW-0808">Transferase</keyword>
<dbReference type="Proteomes" id="UP000501346">
    <property type="component" value="Chromosome ScXIV"/>
</dbReference>
<dbReference type="PANTHER" id="PTHR10285">
    <property type="entry name" value="URIDINE KINASE"/>
    <property type="match status" value="1"/>
</dbReference>
<organism evidence="2 3">
    <name type="scientific">Saccharomyces pastorianus</name>
    <name type="common">Lager yeast</name>
    <name type="synonym">Saccharomyces cerevisiae x Saccharomyces eubayanus</name>
    <dbReference type="NCBI Taxonomy" id="27292"/>
    <lineage>
        <taxon>Eukaryota</taxon>
        <taxon>Fungi</taxon>
        <taxon>Dikarya</taxon>
        <taxon>Ascomycota</taxon>
        <taxon>Saccharomycotina</taxon>
        <taxon>Saccharomycetes</taxon>
        <taxon>Saccharomycetales</taxon>
        <taxon>Saccharomycetaceae</taxon>
        <taxon>Saccharomyces</taxon>
    </lineage>
</organism>
<dbReference type="GO" id="GO:0005524">
    <property type="term" value="F:ATP binding"/>
    <property type="evidence" value="ECO:0007669"/>
    <property type="project" value="InterPro"/>
</dbReference>
<dbReference type="InterPro" id="IPR027417">
    <property type="entry name" value="P-loop_NTPase"/>
</dbReference>
<dbReference type="Pfam" id="PF00485">
    <property type="entry name" value="PRK"/>
    <property type="match status" value="1"/>
</dbReference>
<keyword evidence="3" id="KW-1185">Reference proteome</keyword>
<evidence type="ECO:0000313" key="3">
    <source>
        <dbReference type="Proteomes" id="UP000501346"/>
    </source>
</evidence>
<accession>A0A6C1DYN1</accession>
<dbReference type="OrthoDB" id="10041966at2759"/>
<dbReference type="EMBL" id="CP048995">
    <property type="protein sequence ID" value="QID82005.1"/>
    <property type="molecule type" value="Genomic_DNA"/>
</dbReference>
<name>A0A6C1DYN1_SACPS</name>
<sequence>MTSKKVILVALSGCSSSGKTTIAKLTASLFTKATLIHEDDFYKHDNEVPVDAKYNIQNWDSPEALDFKLFGKELDVIKQTGKIATKLIHNNNVDDPFTKFHIDRQVWDELKAKYDSINDDKYEVVIVDGFMIFNNTGISKKFDLKILVRAPYEVLKKRRASRKGYQTLDSFWVDPPYYFDEFVYESYRANHAQLFVNGDVEGLLDPRKSKNIKEFINDDDTPIAKPLSWVCQEILKLCKD</sequence>
<dbReference type="SMR" id="A0A6C1DYN1"/>
<feature type="domain" description="Phosphoribulokinase/uridine kinase" evidence="1">
    <location>
        <begin position="9"/>
        <end position="162"/>
    </location>
</feature>
<dbReference type="InterPro" id="IPR006083">
    <property type="entry name" value="PRK/URK"/>
</dbReference>
<dbReference type="SUPFAM" id="SSF52540">
    <property type="entry name" value="P-loop containing nucleoside triphosphate hydrolases"/>
    <property type="match status" value="1"/>
</dbReference>
<dbReference type="GO" id="GO:0016301">
    <property type="term" value="F:kinase activity"/>
    <property type="evidence" value="ECO:0007669"/>
    <property type="project" value="UniProtKB-KW"/>
</dbReference>
<proteinExistence type="predicted"/>
<gene>
    <name evidence="2" type="primary">NRK1_1</name>
    <name evidence="2" type="ORF">GRS66_004406</name>
</gene>
<evidence type="ECO:0000313" key="2">
    <source>
        <dbReference type="EMBL" id="QID82005.1"/>
    </source>
</evidence>
<dbReference type="CDD" id="cd02024">
    <property type="entry name" value="NRK1"/>
    <property type="match status" value="1"/>
</dbReference>
<keyword evidence="2" id="KW-0418">Kinase</keyword>
<dbReference type="Gene3D" id="3.40.50.300">
    <property type="entry name" value="P-loop containing nucleotide triphosphate hydrolases"/>
    <property type="match status" value="1"/>
</dbReference>
<dbReference type="FunFam" id="3.40.50.300:FF:002490">
    <property type="entry name" value="Nicotinamide riboside kinase"/>
    <property type="match status" value="1"/>
</dbReference>
<evidence type="ECO:0000259" key="1">
    <source>
        <dbReference type="Pfam" id="PF00485"/>
    </source>
</evidence>
<dbReference type="AlphaFoldDB" id="A0A6C1DYN1"/>
<reference evidence="2 3" key="1">
    <citation type="journal article" date="2019" name="BMC Genomics">
        <title>Chromosome level assembly and comparative genome analysis confirm lager-brewing yeasts originated from a single hybridization.</title>
        <authorList>
            <person name="Salazar A.N."/>
            <person name="Gorter de Vries A.R."/>
            <person name="van den Broek M."/>
            <person name="Brouwers N."/>
            <person name="de la Torre Cortes P."/>
            <person name="Kuijpers N.G.A."/>
            <person name="Daran J.G."/>
            <person name="Abeel T."/>
        </authorList>
    </citation>
    <scope>NUCLEOTIDE SEQUENCE [LARGE SCALE GENOMIC DNA]</scope>
    <source>
        <strain evidence="2 3">CBS 1483</strain>
    </source>
</reference>